<dbReference type="PANTHER" id="PTHR10106:SF0">
    <property type="entry name" value="LD36721P"/>
    <property type="match status" value="1"/>
</dbReference>
<feature type="transmembrane region" description="Helical" evidence="11">
    <location>
        <begin position="61"/>
        <end position="83"/>
    </location>
</feature>
<dbReference type="PANTHER" id="PTHR10106">
    <property type="entry name" value="CYTOCHROME B561-RELATED"/>
    <property type="match status" value="1"/>
</dbReference>
<comment type="subcellular location">
    <subcellularLocation>
        <location evidence="2">Membrane</location>
        <topology evidence="2">Multi-pass membrane protein</topology>
    </subcellularLocation>
</comment>
<proteinExistence type="predicted"/>
<evidence type="ECO:0000259" key="12">
    <source>
        <dbReference type="PROSITE" id="PS50939"/>
    </source>
</evidence>
<evidence type="ECO:0000313" key="13">
    <source>
        <dbReference type="EMBL" id="CAE0294485.1"/>
    </source>
</evidence>
<comment type="cofactor">
    <cofactor evidence="1">
        <name>heme b</name>
        <dbReference type="ChEBI" id="CHEBI:60344"/>
    </cofactor>
</comment>
<feature type="transmembrane region" description="Helical" evidence="11">
    <location>
        <begin position="173"/>
        <end position="192"/>
    </location>
</feature>
<dbReference type="Pfam" id="PF03188">
    <property type="entry name" value="Cytochrom_B561"/>
    <property type="match status" value="1"/>
</dbReference>
<organism evidence="13">
    <name type="scientific">Spumella elongata</name>
    <dbReference type="NCBI Taxonomy" id="89044"/>
    <lineage>
        <taxon>Eukaryota</taxon>
        <taxon>Sar</taxon>
        <taxon>Stramenopiles</taxon>
        <taxon>Ochrophyta</taxon>
        <taxon>Chrysophyceae</taxon>
        <taxon>Chromulinales</taxon>
        <taxon>Chromulinaceae</taxon>
        <taxon>Spumella</taxon>
    </lineage>
</organism>
<dbReference type="Gene3D" id="1.20.120.1770">
    <property type="match status" value="1"/>
</dbReference>
<dbReference type="AlphaFoldDB" id="A0A7S3MBE7"/>
<gene>
    <name evidence="13" type="ORF">SELO1098_LOCUS23337</name>
</gene>
<evidence type="ECO:0000256" key="10">
    <source>
        <dbReference type="ARBA" id="ARBA00023136"/>
    </source>
</evidence>
<dbReference type="GO" id="GO:0016020">
    <property type="term" value="C:membrane"/>
    <property type="evidence" value="ECO:0007669"/>
    <property type="project" value="UniProtKB-SubCell"/>
</dbReference>
<keyword evidence="7" id="KW-0249">Electron transport</keyword>
<evidence type="ECO:0000256" key="3">
    <source>
        <dbReference type="ARBA" id="ARBA00022448"/>
    </source>
</evidence>
<evidence type="ECO:0000256" key="2">
    <source>
        <dbReference type="ARBA" id="ARBA00004141"/>
    </source>
</evidence>
<feature type="transmembrane region" description="Helical" evidence="11">
    <location>
        <begin position="95"/>
        <end position="117"/>
    </location>
</feature>
<evidence type="ECO:0000256" key="9">
    <source>
        <dbReference type="ARBA" id="ARBA00023004"/>
    </source>
</evidence>
<sequence length="263" mass="28594">MNSANENPAEVYYTTSKLQRIAGVLAIVAALVSTAMVITWADKHDTSKNYLGGINWSKRVFNYHPVMMVIGMNLCLITSLLSYRIIELPKKITKVFHAVTHAGAIVCALVGLSAVVTSHNYKDHNGNNKYTANLYSMHSLLGISALVLYFSNYILAFFHFLMPVVSNDARASFKPNHVFLGLFTLIAATIALETGITELTTKLGCIYPVTSADWNPAENYHELSDGCKLANGLGVMILLGVFLCAYALLGPGTVALASRSDQV</sequence>
<dbReference type="GO" id="GO:0016491">
    <property type="term" value="F:oxidoreductase activity"/>
    <property type="evidence" value="ECO:0007669"/>
    <property type="project" value="InterPro"/>
</dbReference>
<feature type="transmembrane region" description="Helical" evidence="11">
    <location>
        <begin position="21"/>
        <end position="41"/>
    </location>
</feature>
<reference evidence="13" key="1">
    <citation type="submission" date="2021-01" db="EMBL/GenBank/DDBJ databases">
        <authorList>
            <person name="Corre E."/>
            <person name="Pelletier E."/>
            <person name="Niang G."/>
            <person name="Scheremetjew M."/>
            <person name="Finn R."/>
            <person name="Kale V."/>
            <person name="Holt S."/>
            <person name="Cochrane G."/>
            <person name="Meng A."/>
            <person name="Brown T."/>
            <person name="Cohen L."/>
        </authorList>
    </citation>
    <scope>NUCLEOTIDE SEQUENCE</scope>
    <source>
        <strain evidence="13">CCAP 955/1</strain>
    </source>
</reference>
<accession>A0A7S3MBE7</accession>
<evidence type="ECO:0000256" key="8">
    <source>
        <dbReference type="ARBA" id="ARBA00022989"/>
    </source>
</evidence>
<evidence type="ECO:0000256" key="4">
    <source>
        <dbReference type="ARBA" id="ARBA00022617"/>
    </source>
</evidence>
<dbReference type="InterPro" id="IPR006593">
    <property type="entry name" value="Cyt_b561/ferric_Rdtase_TM"/>
</dbReference>
<keyword evidence="3" id="KW-0813">Transport</keyword>
<dbReference type="SMART" id="SM00665">
    <property type="entry name" value="B561"/>
    <property type="match status" value="1"/>
</dbReference>
<feature type="transmembrane region" description="Helical" evidence="11">
    <location>
        <begin position="229"/>
        <end position="249"/>
    </location>
</feature>
<dbReference type="GO" id="GO:0046872">
    <property type="term" value="F:metal ion binding"/>
    <property type="evidence" value="ECO:0007669"/>
    <property type="project" value="UniProtKB-KW"/>
</dbReference>
<keyword evidence="9" id="KW-0408">Iron</keyword>
<evidence type="ECO:0000256" key="6">
    <source>
        <dbReference type="ARBA" id="ARBA00022723"/>
    </source>
</evidence>
<evidence type="ECO:0000256" key="1">
    <source>
        <dbReference type="ARBA" id="ARBA00001970"/>
    </source>
</evidence>
<keyword evidence="8 11" id="KW-1133">Transmembrane helix</keyword>
<protein>
    <recommendedName>
        <fullName evidence="12">Cytochrome b561 domain-containing protein</fullName>
    </recommendedName>
</protein>
<keyword evidence="10 11" id="KW-0472">Membrane</keyword>
<evidence type="ECO:0000256" key="11">
    <source>
        <dbReference type="SAM" id="Phobius"/>
    </source>
</evidence>
<keyword evidence="6" id="KW-0479">Metal-binding</keyword>
<evidence type="ECO:0000256" key="5">
    <source>
        <dbReference type="ARBA" id="ARBA00022692"/>
    </source>
</evidence>
<keyword evidence="5 11" id="KW-0812">Transmembrane</keyword>
<name>A0A7S3MBE7_9STRA</name>
<feature type="transmembrane region" description="Helical" evidence="11">
    <location>
        <begin position="137"/>
        <end position="161"/>
    </location>
</feature>
<evidence type="ECO:0000256" key="7">
    <source>
        <dbReference type="ARBA" id="ARBA00022982"/>
    </source>
</evidence>
<dbReference type="InterPro" id="IPR043205">
    <property type="entry name" value="CYB561/CYBRD1-like"/>
</dbReference>
<dbReference type="PROSITE" id="PS50939">
    <property type="entry name" value="CYTOCHROME_B561"/>
    <property type="match status" value="1"/>
</dbReference>
<dbReference type="EMBL" id="HBIC01045743">
    <property type="protein sequence ID" value="CAE0294485.1"/>
    <property type="molecule type" value="Transcribed_RNA"/>
</dbReference>
<keyword evidence="4" id="KW-0349">Heme</keyword>
<feature type="domain" description="Cytochrome b561" evidence="12">
    <location>
        <begin position="25"/>
        <end position="249"/>
    </location>
</feature>